<proteinExistence type="predicted"/>
<dbReference type="AlphaFoldDB" id="A0A3B0KX54"/>
<dbReference type="EMBL" id="OUUW01000042">
    <property type="protein sequence ID" value="SPP89971.1"/>
    <property type="molecule type" value="Genomic_DNA"/>
</dbReference>
<dbReference type="Pfam" id="PF03670">
    <property type="entry name" value="UPF0184"/>
    <property type="match status" value="1"/>
</dbReference>
<evidence type="ECO:0000313" key="2">
    <source>
        <dbReference type="EMBL" id="SPP89971.1"/>
    </source>
</evidence>
<dbReference type="PANTHER" id="PTHR34344">
    <property type="entry name" value="UPF0184 PROTEIN C9ORF16"/>
    <property type="match status" value="1"/>
</dbReference>
<dbReference type="InterPro" id="IPR005374">
    <property type="entry name" value="BBLN_eukaryota"/>
</dbReference>
<protein>
    <submittedName>
        <fullName evidence="2">Blast:UPF0184 protein CG14818</fullName>
    </submittedName>
</protein>
<dbReference type="OrthoDB" id="10050612at2759"/>
<gene>
    <name evidence="2" type="ORF">DGUA_6G020643</name>
</gene>
<name>A0A3B0KX54_DROGU</name>
<evidence type="ECO:0000313" key="3">
    <source>
        <dbReference type="Proteomes" id="UP000268350"/>
    </source>
</evidence>
<evidence type="ECO:0000256" key="1">
    <source>
        <dbReference type="SAM" id="MobiDB-lite"/>
    </source>
</evidence>
<feature type="region of interest" description="Disordered" evidence="1">
    <location>
        <begin position="1"/>
        <end position="30"/>
    </location>
</feature>
<dbReference type="PANTHER" id="PTHR34344:SF1">
    <property type="entry name" value="BUBLIN COILED-COIL PROTEIN"/>
    <property type="match status" value="1"/>
</dbReference>
<keyword evidence="3" id="KW-1185">Reference proteome</keyword>
<reference evidence="3" key="1">
    <citation type="submission" date="2018-01" db="EMBL/GenBank/DDBJ databases">
        <authorList>
            <person name="Alioto T."/>
            <person name="Alioto T."/>
        </authorList>
    </citation>
    <scope>NUCLEOTIDE SEQUENCE [LARGE SCALE GENOMIC DNA]</scope>
</reference>
<feature type="region of interest" description="Disordered" evidence="1">
    <location>
        <begin position="69"/>
        <end position="98"/>
    </location>
</feature>
<accession>A0A3B0KX54</accession>
<organism evidence="2 3">
    <name type="scientific">Drosophila guanche</name>
    <name type="common">Fruit fly</name>
    <dbReference type="NCBI Taxonomy" id="7266"/>
    <lineage>
        <taxon>Eukaryota</taxon>
        <taxon>Metazoa</taxon>
        <taxon>Ecdysozoa</taxon>
        <taxon>Arthropoda</taxon>
        <taxon>Hexapoda</taxon>
        <taxon>Insecta</taxon>
        <taxon>Pterygota</taxon>
        <taxon>Neoptera</taxon>
        <taxon>Endopterygota</taxon>
        <taxon>Diptera</taxon>
        <taxon>Brachycera</taxon>
        <taxon>Muscomorpha</taxon>
        <taxon>Ephydroidea</taxon>
        <taxon>Drosophilidae</taxon>
        <taxon>Drosophila</taxon>
        <taxon>Sophophora</taxon>
    </lineage>
</organism>
<sequence>MSPKNNHDPTMSSDSGNANVQEADLREMEDVNQSLDALSCALDAVEQRTDDIMSQLRELLNSNREIRRQLAEQKDQSGDQGNVDDDKNGQQNNDNVLKSNDASCAVVVDYRDSCCDPSVRRSDFLSGNLRILFF</sequence>
<feature type="compositionally biased region" description="Polar residues" evidence="1">
    <location>
        <begin position="8"/>
        <end position="20"/>
    </location>
</feature>
<dbReference type="STRING" id="7266.A0A3B0KX54"/>
<dbReference type="Proteomes" id="UP000268350">
    <property type="component" value="Unassembled WGS sequence"/>
</dbReference>